<dbReference type="EMBL" id="BSEV01000016">
    <property type="protein sequence ID" value="GLK12384.1"/>
    <property type="molecule type" value="Genomic_DNA"/>
</dbReference>
<gene>
    <name evidence="1" type="ORF">GCM10017600_57940</name>
</gene>
<comment type="caution">
    <text evidence="1">The sequence shown here is derived from an EMBL/GenBank/DDBJ whole genome shotgun (WGS) entry which is preliminary data.</text>
</comment>
<sequence length="60" mass="6470">MDTTGSRETGGGEDCSSCRGKGWRYTQVNATYGAQAIDGRRARRTRSDCFDCAGTGWQGT</sequence>
<evidence type="ECO:0000313" key="1">
    <source>
        <dbReference type="EMBL" id="GLK12384.1"/>
    </source>
</evidence>
<dbReference type="AlphaFoldDB" id="A0A9W6MF87"/>
<accession>A0A9W6MF87</accession>
<reference evidence="1" key="1">
    <citation type="journal article" date="2014" name="Int. J. Syst. Evol. Microbiol.">
        <title>Complete genome sequence of Corynebacterium casei LMG S-19264T (=DSM 44701T), isolated from a smear-ripened cheese.</title>
        <authorList>
            <consortium name="US DOE Joint Genome Institute (JGI-PGF)"/>
            <person name="Walter F."/>
            <person name="Albersmeier A."/>
            <person name="Kalinowski J."/>
            <person name="Ruckert C."/>
        </authorList>
    </citation>
    <scope>NUCLEOTIDE SEQUENCE</scope>
    <source>
        <strain evidence="1">VKM Ac-2007</strain>
    </source>
</reference>
<proteinExistence type="predicted"/>
<evidence type="ECO:0000313" key="2">
    <source>
        <dbReference type="Proteomes" id="UP001143474"/>
    </source>
</evidence>
<reference evidence="1" key="2">
    <citation type="submission" date="2023-01" db="EMBL/GenBank/DDBJ databases">
        <authorList>
            <person name="Sun Q."/>
            <person name="Evtushenko L."/>
        </authorList>
    </citation>
    <scope>NUCLEOTIDE SEQUENCE</scope>
    <source>
        <strain evidence="1">VKM Ac-2007</strain>
    </source>
</reference>
<name>A0A9W6MF87_9ACTN</name>
<protein>
    <submittedName>
        <fullName evidence="1">Uncharacterized protein</fullName>
    </submittedName>
</protein>
<organism evidence="1 2">
    <name type="scientific">Streptosporangium carneum</name>
    <dbReference type="NCBI Taxonomy" id="47481"/>
    <lineage>
        <taxon>Bacteria</taxon>
        <taxon>Bacillati</taxon>
        <taxon>Actinomycetota</taxon>
        <taxon>Actinomycetes</taxon>
        <taxon>Streptosporangiales</taxon>
        <taxon>Streptosporangiaceae</taxon>
        <taxon>Streptosporangium</taxon>
    </lineage>
</organism>
<keyword evidence="2" id="KW-1185">Reference proteome</keyword>
<dbReference type="Proteomes" id="UP001143474">
    <property type="component" value="Unassembled WGS sequence"/>
</dbReference>